<keyword evidence="6" id="KW-1185">Reference proteome</keyword>
<evidence type="ECO:0000256" key="3">
    <source>
        <dbReference type="ARBA" id="ARBA00022777"/>
    </source>
</evidence>
<dbReference type="Gene3D" id="3.30.420.40">
    <property type="match status" value="1"/>
</dbReference>
<protein>
    <recommendedName>
        <fullName evidence="4">Carbohydrate kinase FGGY N-terminal domain-containing protein</fullName>
    </recommendedName>
</protein>
<dbReference type="RefSeq" id="WP_057754451.1">
    <property type="nucleotide sequence ID" value="NZ_JQBP01000002.1"/>
</dbReference>
<keyword evidence="2" id="KW-0808">Transferase</keyword>
<reference evidence="5 6" key="1">
    <citation type="journal article" date="2015" name="Genome Announc.">
        <title>Expanding the biotechnology potential of lactobacilli through comparative genomics of 213 strains and associated genera.</title>
        <authorList>
            <person name="Sun Z."/>
            <person name="Harris H.M."/>
            <person name="McCann A."/>
            <person name="Guo C."/>
            <person name="Argimon S."/>
            <person name="Zhang W."/>
            <person name="Yang X."/>
            <person name="Jeffery I.B."/>
            <person name="Cooney J.C."/>
            <person name="Kagawa T.F."/>
            <person name="Liu W."/>
            <person name="Song Y."/>
            <person name="Salvetti E."/>
            <person name="Wrobel A."/>
            <person name="Rasinkangas P."/>
            <person name="Parkhill J."/>
            <person name="Rea M.C."/>
            <person name="O'Sullivan O."/>
            <person name="Ritari J."/>
            <person name="Douillard F.P."/>
            <person name="Paul Ross R."/>
            <person name="Yang R."/>
            <person name="Briner A.E."/>
            <person name="Felis G.E."/>
            <person name="de Vos W.M."/>
            <person name="Barrangou R."/>
            <person name="Klaenhammer T.R."/>
            <person name="Caufield P.W."/>
            <person name="Cui Y."/>
            <person name="Zhang H."/>
            <person name="O'Toole P.W."/>
        </authorList>
    </citation>
    <scope>NUCLEOTIDE SEQUENCE [LARGE SCALE GENOMIC DNA]</scope>
    <source>
        <strain evidence="5 6">DSM 20593</strain>
    </source>
</reference>
<proteinExistence type="inferred from homology"/>
<dbReference type="PATRIC" id="fig|1616.3.peg.577"/>
<comment type="caution">
    <text evidence="5">The sequence shown here is derived from an EMBL/GenBank/DDBJ whole genome shotgun (WGS) entry which is preliminary data.</text>
</comment>
<evidence type="ECO:0000256" key="2">
    <source>
        <dbReference type="ARBA" id="ARBA00022679"/>
    </source>
</evidence>
<dbReference type="PANTHER" id="PTHR43095">
    <property type="entry name" value="SUGAR KINASE"/>
    <property type="match status" value="1"/>
</dbReference>
<dbReference type="GO" id="GO:0005975">
    <property type="term" value="P:carbohydrate metabolic process"/>
    <property type="evidence" value="ECO:0007669"/>
    <property type="project" value="InterPro"/>
</dbReference>
<dbReference type="STRING" id="1616.IV73_GL000561"/>
<evidence type="ECO:0000259" key="4">
    <source>
        <dbReference type="Pfam" id="PF00370"/>
    </source>
</evidence>
<dbReference type="Pfam" id="PF00370">
    <property type="entry name" value="FGGY_N"/>
    <property type="match status" value="1"/>
</dbReference>
<evidence type="ECO:0000313" key="6">
    <source>
        <dbReference type="Proteomes" id="UP000051655"/>
    </source>
</evidence>
<comment type="similarity">
    <text evidence="1">Belongs to the FGGY kinase family.</text>
</comment>
<accession>A0A0R2JMS5</accession>
<dbReference type="Proteomes" id="UP000051655">
    <property type="component" value="Unassembled WGS sequence"/>
</dbReference>
<dbReference type="AlphaFoldDB" id="A0A0R2JMS5"/>
<dbReference type="InterPro" id="IPR018484">
    <property type="entry name" value="FGGY_N"/>
</dbReference>
<gene>
    <name evidence="5" type="ORF">IV73_GL000561</name>
</gene>
<evidence type="ECO:0000313" key="5">
    <source>
        <dbReference type="EMBL" id="KRN75396.1"/>
    </source>
</evidence>
<feature type="domain" description="Carbohydrate kinase FGGY N-terminal" evidence="4">
    <location>
        <begin position="57"/>
        <end position="231"/>
    </location>
</feature>
<dbReference type="PANTHER" id="PTHR43095:SF2">
    <property type="entry name" value="GLUCONOKINASE"/>
    <property type="match status" value="1"/>
</dbReference>
<organism evidence="5 6">
    <name type="scientific">Weissella kandleri</name>
    <dbReference type="NCBI Taxonomy" id="1616"/>
    <lineage>
        <taxon>Bacteria</taxon>
        <taxon>Bacillati</taxon>
        <taxon>Bacillota</taxon>
        <taxon>Bacilli</taxon>
        <taxon>Lactobacillales</taxon>
        <taxon>Lactobacillaceae</taxon>
        <taxon>Weissella</taxon>
    </lineage>
</organism>
<sequence length="235" mass="26475">MKYTLEIRIAQDQVIASAIDENGNRRDESHPYTKKWLTAMANLDFQTLGTMFIHGLEQFRAQLPPRSQVQLIQLHDNTDGWAFLDQNDATLASGVLSGAQVPVAQGYLRALRLNGIAGQLEAKAGVTFTENLPLLAVLWLKNEQPHLFEQMARFCSLQEYLHQIFTGEDQITTHLAARTGLYDLNHAKWDPQALALVNLTVDQLPQVVTADKFASQIIPEMVEKLGLLKDTQIRW</sequence>
<dbReference type="EMBL" id="JQBP01000002">
    <property type="protein sequence ID" value="KRN75396.1"/>
    <property type="molecule type" value="Genomic_DNA"/>
</dbReference>
<dbReference type="GO" id="GO:0016301">
    <property type="term" value="F:kinase activity"/>
    <property type="evidence" value="ECO:0007669"/>
    <property type="project" value="UniProtKB-KW"/>
</dbReference>
<dbReference type="InterPro" id="IPR043129">
    <property type="entry name" value="ATPase_NBD"/>
</dbReference>
<evidence type="ECO:0000256" key="1">
    <source>
        <dbReference type="ARBA" id="ARBA00009156"/>
    </source>
</evidence>
<dbReference type="InterPro" id="IPR050406">
    <property type="entry name" value="FGGY_Carb_Kinase"/>
</dbReference>
<dbReference type="SUPFAM" id="SSF53067">
    <property type="entry name" value="Actin-like ATPase domain"/>
    <property type="match status" value="1"/>
</dbReference>
<keyword evidence="3" id="KW-0418">Kinase</keyword>
<dbReference type="OrthoDB" id="2147981at2"/>
<name>A0A0R2JMS5_9LACO</name>